<dbReference type="RefSeq" id="WP_190432796.1">
    <property type="nucleotide sequence ID" value="NZ_JAMPKM010000017.1"/>
</dbReference>
<dbReference type="InterPro" id="IPR029489">
    <property type="entry name" value="OGT/SEC/SPY_C"/>
</dbReference>
<comment type="pathway">
    <text evidence="1">Protein modification; protein glycosylation.</text>
</comment>
<organism evidence="7 8">
    <name type="scientific">Trichocoleus desertorum GB2-A4</name>
    <dbReference type="NCBI Taxonomy" id="2933944"/>
    <lineage>
        <taxon>Bacteria</taxon>
        <taxon>Bacillati</taxon>
        <taxon>Cyanobacteriota</taxon>
        <taxon>Cyanophyceae</taxon>
        <taxon>Leptolyngbyales</taxon>
        <taxon>Trichocoleusaceae</taxon>
        <taxon>Trichocoleus</taxon>
    </lineage>
</organism>
<accession>A0ABV0JDI1</accession>
<dbReference type="Gene3D" id="1.25.40.10">
    <property type="entry name" value="Tetratricopeptide repeat domain"/>
    <property type="match status" value="1"/>
</dbReference>
<evidence type="ECO:0000256" key="5">
    <source>
        <dbReference type="ARBA" id="ARBA00022803"/>
    </source>
</evidence>
<keyword evidence="4" id="KW-0677">Repeat</keyword>
<evidence type="ECO:0000256" key="3">
    <source>
        <dbReference type="ARBA" id="ARBA00022679"/>
    </source>
</evidence>
<dbReference type="PANTHER" id="PTHR44835">
    <property type="entry name" value="UDP-N-ACETYLGLUCOSAMINE--PEPTIDE N-ACETYLGLUCOSAMINYLTRANSFERASE SPINDLY-RELATED"/>
    <property type="match status" value="1"/>
</dbReference>
<evidence type="ECO:0000259" key="6">
    <source>
        <dbReference type="Pfam" id="PF13844"/>
    </source>
</evidence>
<evidence type="ECO:0000256" key="2">
    <source>
        <dbReference type="ARBA" id="ARBA00022676"/>
    </source>
</evidence>
<evidence type="ECO:0000256" key="4">
    <source>
        <dbReference type="ARBA" id="ARBA00022737"/>
    </source>
</evidence>
<gene>
    <name evidence="7" type="ORF">NC998_22275</name>
</gene>
<keyword evidence="2" id="KW-0328">Glycosyltransferase</keyword>
<evidence type="ECO:0000313" key="8">
    <source>
        <dbReference type="Proteomes" id="UP001464891"/>
    </source>
</evidence>
<evidence type="ECO:0000256" key="1">
    <source>
        <dbReference type="ARBA" id="ARBA00004922"/>
    </source>
</evidence>
<dbReference type="EMBL" id="JAMPKM010000017">
    <property type="protein sequence ID" value="MEP0819832.1"/>
    <property type="molecule type" value="Genomic_DNA"/>
</dbReference>
<dbReference type="Pfam" id="PF13844">
    <property type="entry name" value="Glyco_transf_41"/>
    <property type="match status" value="2"/>
</dbReference>
<name>A0ABV0JDI1_9CYAN</name>
<sequence>MISEFSADNLRELQQQADQCLAQGQYSKAAALYEEAIEGDPNVKRNYWYLGLALLLQGQEAEAQTTWFVALADVDEQALPACSAELVAVLQSEAEKRESLFSQEEDAIALAIRHHLREILPADINNLLKILQISAQLNILSGDDLDSLHIITLLRRNDAQDISSPLLRSTLQSVLEADPLHPAALEFAEVCLPYVEDQEAWLGVLIIPAIKIAYSLGKVGVAICLAQLGLTIDPNHLGALGHLSAFYYKAGDYEKGIEVAKQYYSIAQTLPGKVYGSFLLLKSLTISGGAWEEADATMQHHKNLLRSLIEKNPTNLDRGTALSMFTSTFFLPYMEDEPENNRHFFNHIAELCQASIHHYSKGQAEHYKQHHSMVLKTTTESTKSLKVGYVSGFLRQHSVGWLARWLFQHHDRERFQIYTYFVNQPQEETFANRWFVNNSSQARFLGIDGLEIADAVYQDQIDILVDLDSITLDTTCEVMALKPAPIQTTWLGWDASGIPAIDYYIADPYVLPESAQNYYNEKIWRLPNTYIAVDGFEIGVPTLRRDHLDIPSDAVVYLSAQKGHKRHPDLARLQMKILKEVPNSYFLLKGLANEEVLKESFIQLAEAEGISSDRLRFLPTVISETVHRANLSIADVVLDTYPYNGATTTLETLWMGIPLVTRVGEQFVSRNSYTMLMNIGVTEGIASTAEEYVEWGVRFGQDPALRQQVAWKMRASRQISPLWNAKQFTQNMENAYLQMWATYLETK</sequence>
<protein>
    <submittedName>
        <fullName evidence="7">O-linked N-acetylglucosamine transferase, SPINDLY family protein</fullName>
    </submittedName>
</protein>
<feature type="domain" description="O-GlcNAc transferase C-terminal" evidence="6">
    <location>
        <begin position="376"/>
        <end position="534"/>
    </location>
</feature>
<dbReference type="SUPFAM" id="SSF53756">
    <property type="entry name" value="UDP-Glycosyltransferase/glycogen phosphorylase"/>
    <property type="match status" value="1"/>
</dbReference>
<reference evidence="7 8" key="1">
    <citation type="submission" date="2022-04" db="EMBL/GenBank/DDBJ databases">
        <title>Positive selection, recombination, and allopatry shape intraspecific diversity of widespread and dominant cyanobacteria.</title>
        <authorList>
            <person name="Wei J."/>
            <person name="Shu W."/>
            <person name="Hu C."/>
        </authorList>
    </citation>
    <scope>NUCLEOTIDE SEQUENCE [LARGE SCALE GENOMIC DNA]</scope>
    <source>
        <strain evidence="7 8">GB2-A4</strain>
    </source>
</reference>
<dbReference type="SUPFAM" id="SSF48452">
    <property type="entry name" value="TPR-like"/>
    <property type="match status" value="1"/>
</dbReference>
<comment type="caution">
    <text evidence="7">The sequence shown here is derived from an EMBL/GenBank/DDBJ whole genome shotgun (WGS) entry which is preliminary data.</text>
</comment>
<dbReference type="InterPro" id="IPR011990">
    <property type="entry name" value="TPR-like_helical_dom_sf"/>
</dbReference>
<evidence type="ECO:0000313" key="7">
    <source>
        <dbReference type="EMBL" id="MEP0819832.1"/>
    </source>
</evidence>
<dbReference type="GO" id="GO:0016740">
    <property type="term" value="F:transferase activity"/>
    <property type="evidence" value="ECO:0007669"/>
    <property type="project" value="UniProtKB-KW"/>
</dbReference>
<keyword evidence="3 7" id="KW-0808">Transferase</keyword>
<dbReference type="InterPro" id="IPR051939">
    <property type="entry name" value="Glycosyltr_41/O-GlcNAc_trsf"/>
</dbReference>
<keyword evidence="5" id="KW-0802">TPR repeat</keyword>
<proteinExistence type="predicted"/>
<dbReference type="Proteomes" id="UP001464891">
    <property type="component" value="Unassembled WGS sequence"/>
</dbReference>
<dbReference type="PANTHER" id="PTHR44835:SF1">
    <property type="entry name" value="PROTEIN O-GLCNAC TRANSFERASE"/>
    <property type="match status" value="1"/>
</dbReference>
<keyword evidence="8" id="KW-1185">Reference proteome</keyword>
<dbReference type="Gene3D" id="3.40.50.11380">
    <property type="match status" value="1"/>
</dbReference>
<feature type="domain" description="O-GlcNAc transferase C-terminal" evidence="6">
    <location>
        <begin position="544"/>
        <end position="732"/>
    </location>
</feature>
<dbReference type="Gene3D" id="3.40.50.2000">
    <property type="entry name" value="Glycogen Phosphorylase B"/>
    <property type="match status" value="1"/>
</dbReference>